<keyword evidence="2" id="KW-0813">Transport</keyword>
<evidence type="ECO:0000256" key="4">
    <source>
        <dbReference type="ARBA" id="ARBA00022967"/>
    </source>
</evidence>
<keyword evidence="10" id="KW-1185">Reference proteome</keyword>
<feature type="non-terminal residue" evidence="9">
    <location>
        <position position="1"/>
    </location>
</feature>
<keyword evidence="5 7" id="KW-1133">Transmembrane helix</keyword>
<evidence type="ECO:0000256" key="5">
    <source>
        <dbReference type="ARBA" id="ARBA00022989"/>
    </source>
</evidence>
<evidence type="ECO:0000256" key="1">
    <source>
        <dbReference type="ARBA" id="ARBA00004141"/>
    </source>
</evidence>
<dbReference type="GO" id="GO:0005743">
    <property type="term" value="C:mitochondrial inner membrane"/>
    <property type="evidence" value="ECO:0007669"/>
    <property type="project" value="TreeGrafter"/>
</dbReference>
<evidence type="ECO:0000256" key="2">
    <source>
        <dbReference type="ARBA" id="ARBA00022448"/>
    </source>
</evidence>
<dbReference type="GO" id="GO:0005524">
    <property type="term" value="F:ATP binding"/>
    <property type="evidence" value="ECO:0007669"/>
    <property type="project" value="InterPro"/>
</dbReference>
<feature type="domain" description="ABC transmembrane type-1" evidence="8">
    <location>
        <begin position="1"/>
        <end position="121"/>
    </location>
</feature>
<keyword evidence="6 7" id="KW-0472">Membrane</keyword>
<comment type="subcellular location">
    <subcellularLocation>
        <location evidence="1">Membrane</location>
        <topology evidence="1">Multi-pass membrane protein</topology>
    </subcellularLocation>
</comment>
<dbReference type="Gene3D" id="1.20.1560.10">
    <property type="entry name" value="ABC transporter type 1, transmembrane domain"/>
    <property type="match status" value="1"/>
</dbReference>
<dbReference type="InterPro" id="IPR036640">
    <property type="entry name" value="ABC1_TM_sf"/>
</dbReference>
<dbReference type="InterPro" id="IPR011527">
    <property type="entry name" value="ABC1_TM_dom"/>
</dbReference>
<dbReference type="Proteomes" id="UP000054564">
    <property type="component" value="Unassembled WGS sequence"/>
</dbReference>
<feature type="transmembrane region" description="Helical" evidence="7">
    <location>
        <begin position="59"/>
        <end position="81"/>
    </location>
</feature>
<comment type="caution">
    <text evidence="9">The sequence shown here is derived from an EMBL/GenBank/DDBJ whole genome shotgun (WGS) entry which is preliminary data.</text>
</comment>
<feature type="transmembrane region" description="Helical" evidence="7">
    <location>
        <begin position="101"/>
        <end position="119"/>
    </location>
</feature>
<evidence type="ECO:0000256" key="6">
    <source>
        <dbReference type="ARBA" id="ARBA00023136"/>
    </source>
</evidence>
<gene>
    <name evidence="9" type="ORF">PSTG_19002</name>
</gene>
<dbReference type="InterPro" id="IPR039421">
    <property type="entry name" value="Type_1_exporter"/>
</dbReference>
<evidence type="ECO:0000259" key="8">
    <source>
        <dbReference type="PROSITE" id="PS50929"/>
    </source>
</evidence>
<dbReference type="SUPFAM" id="SSF90123">
    <property type="entry name" value="ABC transporter transmembrane region"/>
    <property type="match status" value="1"/>
</dbReference>
<evidence type="ECO:0000256" key="7">
    <source>
        <dbReference type="SAM" id="Phobius"/>
    </source>
</evidence>
<sequence length="140" mass="16147">LQFRKRANEADNRAAKGLIDLLSNHEKRKQFNKEKYEIEQYDRALEGYEKATIEIYKSLAYLNIGQSMIFSLSLTAMMYMAAQGVLNGLMTVGDLVMINQLVFQLSLPLNFLGSVYRDLRQSLIDMQTLFNLQQTDLIIK</sequence>
<dbReference type="STRING" id="1165861.A0A0L0UKU8"/>
<name>A0A0L0UKU8_9BASI</name>
<proteinExistence type="predicted"/>
<protein>
    <recommendedName>
        <fullName evidence="8">ABC transmembrane type-1 domain-containing protein</fullName>
    </recommendedName>
</protein>
<accession>A0A0L0UKU8</accession>
<dbReference type="EMBL" id="AJIL01004744">
    <property type="protein sequence ID" value="KNE87611.1"/>
    <property type="molecule type" value="Genomic_DNA"/>
</dbReference>
<dbReference type="PANTHER" id="PTHR24221:SF402">
    <property type="entry name" value="IRON-SULFUR CLUSTERS TRANSPORTER ABCB7, MITOCHONDRIAL"/>
    <property type="match status" value="1"/>
</dbReference>
<dbReference type="AlphaFoldDB" id="A0A0L0UKU8"/>
<feature type="non-terminal residue" evidence="9">
    <location>
        <position position="140"/>
    </location>
</feature>
<reference evidence="10" key="1">
    <citation type="submission" date="2014-03" db="EMBL/GenBank/DDBJ databases">
        <title>The Genome Sequence of Puccinia striiformis f. sp. tritici PST-78.</title>
        <authorList>
            <consortium name="The Broad Institute Genome Sequencing Platform"/>
            <person name="Cuomo C."/>
            <person name="Hulbert S."/>
            <person name="Chen X."/>
            <person name="Walker B."/>
            <person name="Young S.K."/>
            <person name="Zeng Q."/>
            <person name="Gargeya S."/>
            <person name="Fitzgerald M."/>
            <person name="Haas B."/>
            <person name="Abouelleil A."/>
            <person name="Alvarado L."/>
            <person name="Arachchi H.M."/>
            <person name="Berlin A.M."/>
            <person name="Chapman S.B."/>
            <person name="Goldberg J."/>
            <person name="Griggs A."/>
            <person name="Gujja S."/>
            <person name="Hansen M."/>
            <person name="Howarth C."/>
            <person name="Imamovic A."/>
            <person name="Larimer J."/>
            <person name="McCowan C."/>
            <person name="Montmayeur A."/>
            <person name="Murphy C."/>
            <person name="Neiman D."/>
            <person name="Pearson M."/>
            <person name="Priest M."/>
            <person name="Roberts A."/>
            <person name="Saif S."/>
            <person name="Shea T."/>
            <person name="Sisk P."/>
            <person name="Sykes S."/>
            <person name="Wortman J."/>
            <person name="Nusbaum C."/>
            <person name="Birren B."/>
        </authorList>
    </citation>
    <scope>NUCLEOTIDE SEQUENCE [LARGE SCALE GENOMIC DNA]</scope>
    <source>
        <strain evidence="10">race PST-78</strain>
    </source>
</reference>
<dbReference type="PANTHER" id="PTHR24221">
    <property type="entry name" value="ATP-BINDING CASSETTE SUB-FAMILY B"/>
    <property type="match status" value="1"/>
</dbReference>
<keyword evidence="4" id="KW-1278">Translocase</keyword>
<dbReference type="GO" id="GO:0006879">
    <property type="term" value="P:intracellular iron ion homeostasis"/>
    <property type="evidence" value="ECO:0007669"/>
    <property type="project" value="TreeGrafter"/>
</dbReference>
<evidence type="ECO:0000313" key="9">
    <source>
        <dbReference type="EMBL" id="KNE87611.1"/>
    </source>
</evidence>
<dbReference type="Pfam" id="PF00664">
    <property type="entry name" value="ABC_membrane"/>
    <property type="match status" value="1"/>
</dbReference>
<dbReference type="PROSITE" id="PS50929">
    <property type="entry name" value="ABC_TM1F"/>
    <property type="match status" value="1"/>
</dbReference>
<keyword evidence="3 7" id="KW-0812">Transmembrane</keyword>
<evidence type="ECO:0000313" key="10">
    <source>
        <dbReference type="Proteomes" id="UP000054564"/>
    </source>
</evidence>
<dbReference type="GO" id="GO:0140359">
    <property type="term" value="F:ABC-type transporter activity"/>
    <property type="evidence" value="ECO:0007669"/>
    <property type="project" value="InterPro"/>
</dbReference>
<organism evidence="9 10">
    <name type="scientific">Puccinia striiformis f. sp. tritici PST-78</name>
    <dbReference type="NCBI Taxonomy" id="1165861"/>
    <lineage>
        <taxon>Eukaryota</taxon>
        <taxon>Fungi</taxon>
        <taxon>Dikarya</taxon>
        <taxon>Basidiomycota</taxon>
        <taxon>Pucciniomycotina</taxon>
        <taxon>Pucciniomycetes</taxon>
        <taxon>Pucciniales</taxon>
        <taxon>Pucciniaceae</taxon>
        <taxon>Puccinia</taxon>
    </lineage>
</organism>
<evidence type="ECO:0000256" key="3">
    <source>
        <dbReference type="ARBA" id="ARBA00022692"/>
    </source>
</evidence>